<keyword evidence="2" id="KW-1185">Reference proteome</keyword>
<evidence type="ECO:0008006" key="3">
    <source>
        <dbReference type="Google" id="ProtNLM"/>
    </source>
</evidence>
<protein>
    <recommendedName>
        <fullName evidence="3">Halobacterial output domain-containing protein</fullName>
    </recommendedName>
</protein>
<organism evidence="1 2">
    <name type="scientific">Streptomyces coeruleoprunus</name>
    <dbReference type="NCBI Taxonomy" id="285563"/>
    <lineage>
        <taxon>Bacteria</taxon>
        <taxon>Bacillati</taxon>
        <taxon>Actinomycetota</taxon>
        <taxon>Actinomycetes</taxon>
        <taxon>Kitasatosporales</taxon>
        <taxon>Streptomycetaceae</taxon>
        <taxon>Streptomyces</taxon>
    </lineage>
</organism>
<dbReference type="Proteomes" id="UP001595829">
    <property type="component" value="Unassembled WGS sequence"/>
</dbReference>
<evidence type="ECO:0000313" key="1">
    <source>
        <dbReference type="EMBL" id="MFC5021520.1"/>
    </source>
</evidence>
<sequence>MIKNAGTASLEWWANHSTCLGLFPVRVVECGAGIRDAYPSPALGDEEAEGLRFLVDLSPHFTLRFDDGSTIEVEVTHSGDLNTLRLHPTDTP</sequence>
<dbReference type="EMBL" id="JBHSJD010000002">
    <property type="protein sequence ID" value="MFC5021520.1"/>
    <property type="molecule type" value="Genomic_DNA"/>
</dbReference>
<accession>A0ABV9XBH9</accession>
<name>A0ABV9XBH9_9ACTN</name>
<comment type="caution">
    <text evidence="1">The sequence shown here is derived from an EMBL/GenBank/DDBJ whole genome shotgun (WGS) entry which is preliminary data.</text>
</comment>
<evidence type="ECO:0000313" key="2">
    <source>
        <dbReference type="Proteomes" id="UP001595829"/>
    </source>
</evidence>
<proteinExistence type="predicted"/>
<reference evidence="2" key="1">
    <citation type="journal article" date="2019" name="Int. J. Syst. Evol. Microbiol.">
        <title>The Global Catalogue of Microorganisms (GCM) 10K type strain sequencing project: providing services to taxonomists for standard genome sequencing and annotation.</title>
        <authorList>
            <consortium name="The Broad Institute Genomics Platform"/>
            <consortium name="The Broad Institute Genome Sequencing Center for Infectious Disease"/>
            <person name="Wu L."/>
            <person name="Ma J."/>
        </authorList>
    </citation>
    <scope>NUCLEOTIDE SEQUENCE [LARGE SCALE GENOMIC DNA]</scope>
    <source>
        <strain evidence="2">CGMCC 4.1648</strain>
    </source>
</reference>
<gene>
    <name evidence="1" type="ORF">ACFPM3_05050</name>
</gene>
<dbReference type="RefSeq" id="WP_345693476.1">
    <property type="nucleotide sequence ID" value="NZ_BAABIT010000001.1"/>
</dbReference>